<feature type="region of interest" description="Disordered" evidence="1">
    <location>
        <begin position="69"/>
        <end position="104"/>
    </location>
</feature>
<keyword evidence="3" id="KW-1185">Reference proteome</keyword>
<dbReference type="AlphaFoldDB" id="L5KPS7"/>
<organism evidence="2 3">
    <name type="scientific">Pteropus alecto</name>
    <name type="common">Black flying fox</name>
    <dbReference type="NCBI Taxonomy" id="9402"/>
    <lineage>
        <taxon>Eukaryota</taxon>
        <taxon>Metazoa</taxon>
        <taxon>Chordata</taxon>
        <taxon>Craniata</taxon>
        <taxon>Vertebrata</taxon>
        <taxon>Euteleostomi</taxon>
        <taxon>Mammalia</taxon>
        <taxon>Eutheria</taxon>
        <taxon>Laurasiatheria</taxon>
        <taxon>Chiroptera</taxon>
        <taxon>Yinpterochiroptera</taxon>
        <taxon>Pteropodoidea</taxon>
        <taxon>Pteropodidae</taxon>
        <taxon>Pteropodinae</taxon>
        <taxon>Pteropus</taxon>
    </lineage>
</organism>
<dbReference type="STRING" id="9402.L5KPS7"/>
<dbReference type="Proteomes" id="UP000010552">
    <property type="component" value="Unassembled WGS sequence"/>
</dbReference>
<protein>
    <submittedName>
        <fullName evidence="2">Calcium/calmodulin-dependent 3',5'-cyclic nucleotide phosphodiesterase 1C</fullName>
    </submittedName>
</protein>
<evidence type="ECO:0000313" key="3">
    <source>
        <dbReference type="Proteomes" id="UP000010552"/>
    </source>
</evidence>
<sequence length="104" mass="11643">MTDASSRKEGFKKCRSATFSIDGYSFTIGSKSQNCLWNSLIDGLTGNVKEKPRPTIVQDPRPPEEILADELPQLDSPEALAFPKRDENKLKLELKEDKSSQSDQ</sequence>
<accession>L5KPS7</accession>
<dbReference type="InParanoid" id="L5KPS7"/>
<name>L5KPS7_PTEAL</name>
<reference evidence="3" key="1">
    <citation type="journal article" date="2013" name="Science">
        <title>Comparative analysis of bat genomes provides insight into the evolution of flight and immunity.</title>
        <authorList>
            <person name="Zhang G."/>
            <person name="Cowled C."/>
            <person name="Shi Z."/>
            <person name="Huang Z."/>
            <person name="Bishop-Lilly K.A."/>
            <person name="Fang X."/>
            <person name="Wynne J.W."/>
            <person name="Xiong Z."/>
            <person name="Baker M.L."/>
            <person name="Zhao W."/>
            <person name="Tachedjian M."/>
            <person name="Zhu Y."/>
            <person name="Zhou P."/>
            <person name="Jiang X."/>
            <person name="Ng J."/>
            <person name="Yang L."/>
            <person name="Wu L."/>
            <person name="Xiao J."/>
            <person name="Feng Y."/>
            <person name="Chen Y."/>
            <person name="Sun X."/>
            <person name="Zhang Y."/>
            <person name="Marsh G.A."/>
            <person name="Crameri G."/>
            <person name="Broder C.C."/>
            <person name="Frey K.G."/>
            <person name="Wang L.F."/>
            <person name="Wang J."/>
        </authorList>
    </citation>
    <scope>NUCLEOTIDE SEQUENCE [LARGE SCALE GENOMIC DNA]</scope>
</reference>
<dbReference type="EMBL" id="KB030660">
    <property type="protein sequence ID" value="ELK12643.1"/>
    <property type="molecule type" value="Genomic_DNA"/>
</dbReference>
<proteinExistence type="predicted"/>
<feature type="compositionally biased region" description="Basic and acidic residues" evidence="1">
    <location>
        <begin position="83"/>
        <end position="104"/>
    </location>
</feature>
<evidence type="ECO:0000256" key="1">
    <source>
        <dbReference type="SAM" id="MobiDB-lite"/>
    </source>
</evidence>
<evidence type="ECO:0000313" key="2">
    <source>
        <dbReference type="EMBL" id="ELK12643.1"/>
    </source>
</evidence>
<gene>
    <name evidence="2" type="ORF">PAL_GLEAN10021897</name>
</gene>